<dbReference type="Proteomes" id="UP000724874">
    <property type="component" value="Unassembled WGS sequence"/>
</dbReference>
<reference evidence="1" key="1">
    <citation type="submission" date="2020-11" db="EMBL/GenBank/DDBJ databases">
        <authorList>
            <consortium name="DOE Joint Genome Institute"/>
            <person name="Ahrendt S."/>
            <person name="Riley R."/>
            <person name="Andreopoulos W."/>
            <person name="LaButti K."/>
            <person name="Pangilinan J."/>
            <person name="Ruiz-duenas F.J."/>
            <person name="Barrasa J.M."/>
            <person name="Sanchez-Garcia M."/>
            <person name="Camarero S."/>
            <person name="Miyauchi S."/>
            <person name="Serrano A."/>
            <person name="Linde D."/>
            <person name="Babiker R."/>
            <person name="Drula E."/>
            <person name="Ayuso-Fernandez I."/>
            <person name="Pacheco R."/>
            <person name="Padilla G."/>
            <person name="Ferreira P."/>
            <person name="Barriuso J."/>
            <person name="Kellner H."/>
            <person name="Castanera R."/>
            <person name="Alfaro M."/>
            <person name="Ramirez L."/>
            <person name="Pisabarro A.G."/>
            <person name="Kuo A."/>
            <person name="Tritt A."/>
            <person name="Lipzen A."/>
            <person name="He G."/>
            <person name="Yan M."/>
            <person name="Ng V."/>
            <person name="Cullen D."/>
            <person name="Martin F."/>
            <person name="Rosso M.-N."/>
            <person name="Henrissat B."/>
            <person name="Hibbett D."/>
            <person name="Martinez A.T."/>
            <person name="Grigoriev I.V."/>
        </authorList>
    </citation>
    <scope>NUCLEOTIDE SEQUENCE</scope>
    <source>
        <strain evidence="1">AH 44721</strain>
    </source>
</reference>
<dbReference type="AlphaFoldDB" id="A0A9P5N9N1"/>
<evidence type="ECO:0008006" key="3">
    <source>
        <dbReference type="Google" id="ProtNLM"/>
    </source>
</evidence>
<protein>
    <recommendedName>
        <fullName evidence="3">HNH nuclease domain-containing protein</fullName>
    </recommendedName>
</protein>
<dbReference type="OrthoDB" id="3133596at2759"/>
<gene>
    <name evidence="1" type="ORF">CPB84DRAFT_1802213</name>
</gene>
<keyword evidence="2" id="KW-1185">Reference proteome</keyword>
<comment type="caution">
    <text evidence="1">The sequence shown here is derived from an EMBL/GenBank/DDBJ whole genome shotgun (WGS) entry which is preliminary data.</text>
</comment>
<accession>A0A9P5N9N1</accession>
<sequence length="356" mass="41217">MPCRCFECSESCSSHQSSTNSHVVPPSTTKSENAAIKRSIGLSDGLEKRVINATSELSMDRCIIRNTKDSTCYSHVLSRATPEYIISRLEYSWGMNYGQLNVDSSYNIFRLSTDFHRSFHHRLWVLIPEDSILRTYRKHKKCGPADNDFADLIPPGPYRYKFVVSRYLKGTSINRWPKSTEVFEDTAKDTSIKQFEYPFTNFPTIVSHVHPRFVIYHAGFAFKKYVYDYYVSREDLRNPIQNIFSIYRTWTKPIPAGAICSFVRIPKSLGLMGSTSNNNVDDQNVSDRSSFTCAERFNRRRKGRPDDTEICNESLDYSMLLIFDELYPNDTTKKASILQWLTTVPINPYEFDIDYV</sequence>
<proteinExistence type="predicted"/>
<evidence type="ECO:0000313" key="2">
    <source>
        <dbReference type="Proteomes" id="UP000724874"/>
    </source>
</evidence>
<evidence type="ECO:0000313" key="1">
    <source>
        <dbReference type="EMBL" id="KAF8870406.1"/>
    </source>
</evidence>
<dbReference type="EMBL" id="JADNYJ010000357">
    <property type="protein sequence ID" value="KAF8870406.1"/>
    <property type="molecule type" value="Genomic_DNA"/>
</dbReference>
<name>A0A9P5N9N1_GYMJU</name>
<organism evidence="1 2">
    <name type="scientific">Gymnopilus junonius</name>
    <name type="common">Spectacular rustgill mushroom</name>
    <name type="synonym">Gymnopilus spectabilis subsp. junonius</name>
    <dbReference type="NCBI Taxonomy" id="109634"/>
    <lineage>
        <taxon>Eukaryota</taxon>
        <taxon>Fungi</taxon>
        <taxon>Dikarya</taxon>
        <taxon>Basidiomycota</taxon>
        <taxon>Agaricomycotina</taxon>
        <taxon>Agaricomycetes</taxon>
        <taxon>Agaricomycetidae</taxon>
        <taxon>Agaricales</taxon>
        <taxon>Agaricineae</taxon>
        <taxon>Hymenogastraceae</taxon>
        <taxon>Gymnopilus</taxon>
    </lineage>
</organism>